<dbReference type="EMBL" id="CAWUOM010000157">
    <property type="protein sequence ID" value="CAK7274155.1"/>
    <property type="molecule type" value="Genomic_DNA"/>
</dbReference>
<evidence type="ECO:0000313" key="4">
    <source>
        <dbReference type="Proteomes" id="UP001642501"/>
    </source>
</evidence>
<gene>
    <name evidence="3" type="ORF">SEPCBS57363_006015</name>
</gene>
<comment type="caution">
    <text evidence="3">The sequence shown here is derived from an EMBL/GenBank/DDBJ whole genome shotgun (WGS) entry which is preliminary data.</text>
</comment>
<dbReference type="InterPro" id="IPR049192">
    <property type="entry name" value="DUF4246_C"/>
</dbReference>
<dbReference type="PANTHER" id="PTHR33119">
    <property type="entry name" value="IFI3P"/>
    <property type="match status" value="1"/>
</dbReference>
<evidence type="ECO:0000256" key="1">
    <source>
        <dbReference type="SAM" id="MobiDB-lite"/>
    </source>
</evidence>
<dbReference type="Proteomes" id="UP001642501">
    <property type="component" value="Unassembled WGS sequence"/>
</dbReference>
<sequence>MGKFRQAADAGLAAARAVDRPPGDGPLLDDDAFSAANSERASDMMTDTQSMSDTYQSLQGMHAAADHDNAWHSDTQQEWSEEEAPIIFTDPFIGTDYDSDEVADDHPGFGHWKWQGQDNQGGTPDIAGSAHMISTLVDPLLFPLCYDRTVVLQNGGTVKLENVLASYGPARTALTDNPELFQQPVLRSLACHNYLEGSCSWSLRYQSLPCEVEFVDGGQTNFEVKITSYINGLHPSNTELYGAIEQVLSSCIQPWNDCLVRGRNGMHDRAHLGQLGPTPARIITYGVDWENELPEWATEFRVPEESRVRLYRKVLWLKVEMDIDFDKFEFLDVIGKEHLQLPSRTSDLWQLAREYLGKPELSDSSGTAHAEPAPIPDDWEIGDEGTWELLCDEARRVLCYKHPEPGTAFSYEEWKLGRHDDDDDDSINVSY</sequence>
<dbReference type="PANTHER" id="PTHR33119:SF1">
    <property type="entry name" value="FE2OG DIOXYGENASE DOMAIN-CONTAINING PROTEIN"/>
    <property type="match status" value="1"/>
</dbReference>
<reference evidence="3 4" key="1">
    <citation type="submission" date="2024-01" db="EMBL/GenBank/DDBJ databases">
        <authorList>
            <person name="Allen C."/>
            <person name="Tagirdzhanova G."/>
        </authorList>
    </citation>
    <scope>NUCLEOTIDE SEQUENCE [LARGE SCALE GENOMIC DNA]</scope>
    <source>
        <strain evidence="3 4">CBS 573.63</strain>
    </source>
</reference>
<evidence type="ECO:0000313" key="3">
    <source>
        <dbReference type="EMBL" id="CAK7274155.1"/>
    </source>
</evidence>
<feature type="region of interest" description="Disordered" evidence="1">
    <location>
        <begin position="1"/>
        <end position="27"/>
    </location>
</feature>
<protein>
    <recommendedName>
        <fullName evidence="2">DUF4246 domain-containing protein</fullName>
    </recommendedName>
</protein>
<proteinExistence type="predicted"/>
<accession>A0ABP0E0S7</accession>
<organism evidence="3 4">
    <name type="scientific">Sporothrix epigloea</name>
    <dbReference type="NCBI Taxonomy" id="1892477"/>
    <lineage>
        <taxon>Eukaryota</taxon>
        <taxon>Fungi</taxon>
        <taxon>Dikarya</taxon>
        <taxon>Ascomycota</taxon>
        <taxon>Pezizomycotina</taxon>
        <taxon>Sordariomycetes</taxon>
        <taxon>Sordariomycetidae</taxon>
        <taxon>Ophiostomatales</taxon>
        <taxon>Ophiostomataceae</taxon>
        <taxon>Sporothrix</taxon>
    </lineage>
</organism>
<keyword evidence="4" id="KW-1185">Reference proteome</keyword>
<evidence type="ECO:0000259" key="2">
    <source>
        <dbReference type="Pfam" id="PF14033"/>
    </source>
</evidence>
<dbReference type="Pfam" id="PF14033">
    <property type="entry name" value="DUF4246"/>
    <property type="match status" value="1"/>
</dbReference>
<dbReference type="InterPro" id="IPR025340">
    <property type="entry name" value="DUF4246"/>
</dbReference>
<name>A0ABP0E0S7_9PEZI</name>
<feature type="domain" description="DUF4246" evidence="2">
    <location>
        <begin position="128"/>
        <end position="290"/>
    </location>
</feature>
<feature type="compositionally biased region" description="Low complexity" evidence="1">
    <location>
        <begin position="7"/>
        <end position="16"/>
    </location>
</feature>